<keyword evidence="1" id="KW-0812">Transmembrane</keyword>
<feature type="transmembrane region" description="Helical" evidence="1">
    <location>
        <begin position="72"/>
        <end position="97"/>
    </location>
</feature>
<keyword evidence="1" id="KW-0472">Membrane</keyword>
<name>A0A930BRQ7_9RHOO</name>
<feature type="transmembrane region" description="Helical" evidence="1">
    <location>
        <begin position="210"/>
        <end position="228"/>
    </location>
</feature>
<dbReference type="GO" id="GO:0016301">
    <property type="term" value="F:kinase activity"/>
    <property type="evidence" value="ECO:0007669"/>
    <property type="project" value="UniProtKB-KW"/>
</dbReference>
<reference evidence="2" key="1">
    <citation type="submission" date="2020-04" db="EMBL/GenBank/DDBJ databases">
        <title>Deep metagenomics examines the oral microbiome during advanced dental caries in children, revealing novel taxa and co-occurrences with host molecules.</title>
        <authorList>
            <person name="Baker J.L."/>
            <person name="Morton J.T."/>
            <person name="Dinis M."/>
            <person name="Alvarez R."/>
            <person name="Tran N.C."/>
            <person name="Knight R."/>
            <person name="Edlund A."/>
        </authorList>
    </citation>
    <scope>NUCLEOTIDE SEQUENCE</scope>
    <source>
        <strain evidence="2">JCVI_32_bin.24</strain>
    </source>
</reference>
<proteinExistence type="predicted"/>
<accession>A0A930BRQ7</accession>
<dbReference type="EMBL" id="JABZMI010000086">
    <property type="protein sequence ID" value="MBF1164572.1"/>
    <property type="molecule type" value="Genomic_DNA"/>
</dbReference>
<feature type="transmembrane region" description="Helical" evidence="1">
    <location>
        <begin position="178"/>
        <end position="198"/>
    </location>
</feature>
<comment type="caution">
    <text evidence="2">The sequence shown here is derived from an EMBL/GenBank/DDBJ whole genome shotgun (WGS) entry which is preliminary data.</text>
</comment>
<sequence length="560" mass="60680">MNGKAVLRLADCLAHRPHGLLAGHLLMLHVLAFGGWQAPAVRLLWVVALGLFLIWQPFVAGERHISGRQAGLLAGATLVSTLLLGPWLLLIWCGALAASIGGRVMGTEHRGERTGYLLAFGYLIALTVLGVVPEISPAARIDSGLRQVVAWFLPIALPLLLLFPARPPQRKSGETFDLFYGMLVFLVLAVLVLGALAYMPIGGAGYVESLFKTSLTVAVALLIVAWAWNPRAGFSGIGSAISHYLLSLGMPLEQWLVQLSRESEQNADPALFIEAMMRRLAAAPWVLGITWQSGEASGAFGVTSAHRHVCAVSELTLIVHFRHAPSPAMRWHVEWLLRLAIEFYLVKRQSQQLQRMGYAQAIYETGARVTHDVKNLLQSLQVLCYAATQPGDPAEVADLLRRQLPQIADRLKATLDKLQSPQVADAESIDADQWWSRLQDRYAHAAIAWRGGPLAGRQIPRALFDSVAENLLQNALAKRQREPGLVIEACLDGAGLGVADSGSPIPSAVMRGLLHEPVASEDGLGIGLYHAARQAAELGYQLSVAENQPGRVAFRLSPAP</sequence>
<organism evidence="2 3">
    <name type="scientific">Dechloromonas agitata</name>
    <dbReference type="NCBI Taxonomy" id="73030"/>
    <lineage>
        <taxon>Bacteria</taxon>
        <taxon>Pseudomonadati</taxon>
        <taxon>Pseudomonadota</taxon>
        <taxon>Betaproteobacteria</taxon>
        <taxon>Rhodocyclales</taxon>
        <taxon>Azonexaceae</taxon>
        <taxon>Dechloromonas</taxon>
    </lineage>
</organism>
<dbReference type="Proteomes" id="UP000718593">
    <property type="component" value="Unassembled WGS sequence"/>
</dbReference>
<feature type="transmembrane region" description="Helical" evidence="1">
    <location>
        <begin position="148"/>
        <end position="166"/>
    </location>
</feature>
<dbReference type="Gene3D" id="3.30.565.10">
    <property type="entry name" value="Histidine kinase-like ATPase, C-terminal domain"/>
    <property type="match status" value="1"/>
</dbReference>
<keyword evidence="1" id="KW-1133">Transmembrane helix</keyword>
<protein>
    <submittedName>
        <fullName evidence="2">Sensor histidine kinase</fullName>
    </submittedName>
</protein>
<keyword evidence="2" id="KW-0418">Kinase</keyword>
<dbReference type="InterPro" id="IPR036890">
    <property type="entry name" value="HATPase_C_sf"/>
</dbReference>
<dbReference type="AlphaFoldDB" id="A0A930BRQ7"/>
<keyword evidence="2" id="KW-0808">Transferase</keyword>
<feature type="transmembrane region" description="Helical" evidence="1">
    <location>
        <begin position="117"/>
        <end position="136"/>
    </location>
</feature>
<evidence type="ECO:0000256" key="1">
    <source>
        <dbReference type="SAM" id="Phobius"/>
    </source>
</evidence>
<feature type="transmembrane region" description="Helical" evidence="1">
    <location>
        <begin position="43"/>
        <end position="60"/>
    </location>
</feature>
<gene>
    <name evidence="2" type="ORF">HXL68_05985</name>
</gene>
<dbReference type="SUPFAM" id="SSF55874">
    <property type="entry name" value="ATPase domain of HSP90 chaperone/DNA topoisomerase II/histidine kinase"/>
    <property type="match status" value="1"/>
</dbReference>
<evidence type="ECO:0000313" key="2">
    <source>
        <dbReference type="EMBL" id="MBF1164572.1"/>
    </source>
</evidence>
<evidence type="ECO:0000313" key="3">
    <source>
        <dbReference type="Proteomes" id="UP000718593"/>
    </source>
</evidence>